<name>A0AC60QH18_IXOPE</name>
<proteinExistence type="predicted"/>
<dbReference type="Proteomes" id="UP000805193">
    <property type="component" value="Unassembled WGS sequence"/>
</dbReference>
<organism evidence="1 2">
    <name type="scientific">Ixodes persulcatus</name>
    <name type="common">Taiga tick</name>
    <dbReference type="NCBI Taxonomy" id="34615"/>
    <lineage>
        <taxon>Eukaryota</taxon>
        <taxon>Metazoa</taxon>
        <taxon>Ecdysozoa</taxon>
        <taxon>Arthropoda</taxon>
        <taxon>Chelicerata</taxon>
        <taxon>Arachnida</taxon>
        <taxon>Acari</taxon>
        <taxon>Parasitiformes</taxon>
        <taxon>Ixodida</taxon>
        <taxon>Ixodoidea</taxon>
        <taxon>Ixodidae</taxon>
        <taxon>Ixodinae</taxon>
        <taxon>Ixodes</taxon>
    </lineage>
</organism>
<evidence type="ECO:0000313" key="1">
    <source>
        <dbReference type="EMBL" id="KAG0433148.1"/>
    </source>
</evidence>
<comment type="caution">
    <text evidence="1">The sequence shown here is derived from an EMBL/GenBank/DDBJ whole genome shotgun (WGS) entry which is preliminary data.</text>
</comment>
<protein>
    <submittedName>
        <fullName evidence="1">Uncharacterized protein</fullName>
    </submittedName>
</protein>
<accession>A0AC60QH18</accession>
<evidence type="ECO:0000313" key="2">
    <source>
        <dbReference type="Proteomes" id="UP000805193"/>
    </source>
</evidence>
<keyword evidence="2" id="KW-1185">Reference proteome</keyword>
<gene>
    <name evidence="1" type="ORF">HPB47_020178</name>
</gene>
<dbReference type="EMBL" id="JABSTQ010009080">
    <property type="protein sequence ID" value="KAG0433148.1"/>
    <property type="molecule type" value="Genomic_DNA"/>
</dbReference>
<sequence length="199" mass="21835">MLARFRACAQLSRLCELLKGAPASGRARRPPAAALCMLASHTPWSSLHTRHGAAAVPLAGTVVEGTAPSELASKQVLRRVDAQVAGGSHGRLFAVVFIHGKQYKVTAEDLIVVQANMPVDVGDSLRLEKILLVGARDFTLVGRPLLSGVHVDATVVEKTLSQQVRNFVFRRRSRFQRHYFYRFPFTVLRINAIRLPAAC</sequence>
<reference evidence="1 2" key="1">
    <citation type="journal article" date="2020" name="Cell">
        <title>Large-Scale Comparative Analyses of Tick Genomes Elucidate Their Genetic Diversity and Vector Capacities.</title>
        <authorList>
            <consortium name="Tick Genome and Microbiome Consortium (TIGMIC)"/>
            <person name="Jia N."/>
            <person name="Wang J."/>
            <person name="Shi W."/>
            <person name="Du L."/>
            <person name="Sun Y."/>
            <person name="Zhan W."/>
            <person name="Jiang J.F."/>
            <person name="Wang Q."/>
            <person name="Zhang B."/>
            <person name="Ji P."/>
            <person name="Bell-Sakyi L."/>
            <person name="Cui X.M."/>
            <person name="Yuan T.T."/>
            <person name="Jiang B.G."/>
            <person name="Yang W.F."/>
            <person name="Lam T.T."/>
            <person name="Chang Q.C."/>
            <person name="Ding S.J."/>
            <person name="Wang X.J."/>
            <person name="Zhu J.G."/>
            <person name="Ruan X.D."/>
            <person name="Zhao L."/>
            <person name="Wei J.T."/>
            <person name="Ye R.Z."/>
            <person name="Que T.C."/>
            <person name="Du C.H."/>
            <person name="Zhou Y.H."/>
            <person name="Cheng J.X."/>
            <person name="Dai P.F."/>
            <person name="Guo W.B."/>
            <person name="Han X.H."/>
            <person name="Huang E.J."/>
            <person name="Li L.F."/>
            <person name="Wei W."/>
            <person name="Gao Y.C."/>
            <person name="Liu J.Z."/>
            <person name="Shao H.Z."/>
            <person name="Wang X."/>
            <person name="Wang C.C."/>
            <person name="Yang T.C."/>
            <person name="Huo Q.B."/>
            <person name="Li W."/>
            <person name="Chen H.Y."/>
            <person name="Chen S.E."/>
            <person name="Zhou L.G."/>
            <person name="Ni X.B."/>
            <person name="Tian J.H."/>
            <person name="Sheng Y."/>
            <person name="Liu T."/>
            <person name="Pan Y.S."/>
            <person name="Xia L.Y."/>
            <person name="Li J."/>
            <person name="Zhao F."/>
            <person name="Cao W.C."/>
        </authorList>
    </citation>
    <scope>NUCLEOTIDE SEQUENCE [LARGE SCALE GENOMIC DNA]</scope>
    <source>
        <strain evidence="1">Iper-2018</strain>
    </source>
</reference>